<name>A0A8S5N6E0_9CAUD</name>
<reference evidence="1" key="1">
    <citation type="journal article" date="2021" name="Proc. Natl. Acad. Sci. U.S.A.">
        <title>A Catalog of Tens of Thousands of Viruses from Human Metagenomes Reveals Hidden Associations with Chronic Diseases.</title>
        <authorList>
            <person name="Tisza M.J."/>
            <person name="Buck C.B."/>
        </authorList>
    </citation>
    <scope>NUCLEOTIDE SEQUENCE</scope>
    <source>
        <strain evidence="1">Ctsip2</strain>
    </source>
</reference>
<accession>A0A8S5N6E0</accession>
<evidence type="ECO:0000313" key="1">
    <source>
        <dbReference type="EMBL" id="DAD89834.1"/>
    </source>
</evidence>
<proteinExistence type="predicted"/>
<dbReference type="EMBL" id="BK015070">
    <property type="protein sequence ID" value="DAD89834.1"/>
    <property type="molecule type" value="Genomic_DNA"/>
</dbReference>
<protein>
    <submittedName>
        <fullName evidence="1">Uncharacterized protein</fullName>
    </submittedName>
</protein>
<organism evidence="1">
    <name type="scientific">Myoviridae sp. ctsip2</name>
    <dbReference type="NCBI Taxonomy" id="2826705"/>
    <lineage>
        <taxon>Viruses</taxon>
        <taxon>Duplodnaviria</taxon>
        <taxon>Heunggongvirae</taxon>
        <taxon>Uroviricota</taxon>
        <taxon>Caudoviricetes</taxon>
    </lineage>
</organism>
<sequence length="34" mass="4058">MLLLNLFTFGIYFLTKVRLSARIILSVEILNKMW</sequence>